<sequence>MPHLPTVPVPFLESNRSRRWLAGLPLLVLAMPGWAESWPHPRLNDTGLQHCEVRGVWQASCSETGQDAAHGRDARPRRSDPADGLAGFAWRKVCGNGQFAGHGRCPADPAPGTSAHDWACVKDVRTGLLWERKTRDGGLRDGAQRFTRVGDGRTGDAAALVAAANQEQWCGAQDWRLPTRAELQSMAVYARYQPDAALDPVYFGDVEGASTWASDNYGSPGWGWTVDFRSGAVVIGSQTDTRAVRLVRGGRVPPAGDRYQAQGDAVLDRHTGLLWQRCALGQAWTGTVCTGTATTLGWRDALAQALGTAGSTGLPWRLPNAKELASLIDPREETPATDPGAFPNPGTRHFWTSTAAVGQPDRAWGVDFDYGHVASYAMTQLHGVRLVRTAP</sequence>
<feature type="domain" description="Lcl C-terminal" evidence="1">
    <location>
        <begin position="265"/>
        <end position="388"/>
    </location>
</feature>
<reference evidence="2 3" key="1">
    <citation type="submission" date="2020-02" db="EMBL/GenBank/DDBJ databases">
        <title>Ideonella bacterium strain TBM-1.</title>
        <authorList>
            <person name="Chen W.-M."/>
        </authorList>
    </citation>
    <scope>NUCLEOTIDE SEQUENCE [LARGE SCALE GENOMIC DNA]</scope>
    <source>
        <strain evidence="2 3">TBM-1</strain>
    </source>
</reference>
<keyword evidence="3" id="KW-1185">Reference proteome</keyword>
<dbReference type="Proteomes" id="UP000484255">
    <property type="component" value="Unassembled WGS sequence"/>
</dbReference>
<gene>
    <name evidence="2" type="ORF">G3A44_16750</name>
</gene>
<evidence type="ECO:0000313" key="2">
    <source>
        <dbReference type="EMBL" id="NDY92843.1"/>
    </source>
</evidence>
<evidence type="ECO:0000313" key="3">
    <source>
        <dbReference type="Proteomes" id="UP000484255"/>
    </source>
</evidence>
<name>A0A7C9TMB6_9BURK</name>
<proteinExistence type="predicted"/>
<protein>
    <submittedName>
        <fullName evidence="2">DUF1566 domain-containing protein</fullName>
    </submittedName>
</protein>
<accession>A0A7C9TMB6</accession>
<comment type="caution">
    <text evidence="2">The sequence shown here is derived from an EMBL/GenBank/DDBJ whole genome shotgun (WGS) entry which is preliminary data.</text>
</comment>
<dbReference type="EMBL" id="JAAGOH010000023">
    <property type="protein sequence ID" value="NDY92843.1"/>
    <property type="molecule type" value="Genomic_DNA"/>
</dbReference>
<feature type="domain" description="Lcl C-terminal" evidence="1">
    <location>
        <begin position="120"/>
        <end position="248"/>
    </location>
</feature>
<dbReference type="PANTHER" id="PTHR35812:SF1">
    <property type="entry name" value="LIPOPROTEIN"/>
    <property type="match status" value="1"/>
</dbReference>
<evidence type="ECO:0000259" key="1">
    <source>
        <dbReference type="Pfam" id="PF07603"/>
    </source>
</evidence>
<dbReference type="RefSeq" id="WP_163458897.1">
    <property type="nucleotide sequence ID" value="NZ_JAAGOH010000023.1"/>
</dbReference>
<dbReference type="PANTHER" id="PTHR35812">
    <property type="entry name" value="LIPOPROTEIN"/>
    <property type="match status" value="1"/>
</dbReference>
<dbReference type="AlphaFoldDB" id="A0A7C9TMB6"/>
<dbReference type="InterPro" id="IPR011460">
    <property type="entry name" value="Lcl_C"/>
</dbReference>
<dbReference type="Pfam" id="PF07603">
    <property type="entry name" value="Lcl_C"/>
    <property type="match status" value="2"/>
</dbReference>
<organism evidence="2 3">
    <name type="scientific">Ideonella livida</name>
    <dbReference type="NCBI Taxonomy" id="2707176"/>
    <lineage>
        <taxon>Bacteria</taxon>
        <taxon>Pseudomonadati</taxon>
        <taxon>Pseudomonadota</taxon>
        <taxon>Betaproteobacteria</taxon>
        <taxon>Burkholderiales</taxon>
        <taxon>Sphaerotilaceae</taxon>
        <taxon>Ideonella</taxon>
    </lineage>
</organism>